<sequence length="1095" mass="118487">MAEYEINLENLVKMKRVFEEADEDGSGELDPDEFYEKLGPYLGQGLSPAAVSQLFMRIDADCGGTIDWEEFINYFFLQRAAPAAGEGGDEWRLHAEDHWRKEWRGAAHKEAVERLFVCGATGQYITGGRGGALRVWNGDTLAPVQVLGSGGGGGGGWVTDCTLLEGAGGAKKLVVAAQDRTMTFFDPVRTTWEYCSRLACPGSMGPPLCLAQLQRDGGVGVPPPRLVWGDTEGAVMLLKAEPPALHSERALVPRRDYEVLHSGHSDWVTHLQHIPDVGDLLLSSSLDSTLRMTDLERGVAAATVTLHKKGVRTFAYSPTFSVVASAGVERSVLLWQPKGNVNRKVGELPGNSAGISQLLMADEQSQVITLSDDHVVRLWDLRTHKLAAPRGLKAHSSGLRLGAAPPRVEFINYFFLQRAAPAAGEGGDEWRLHAEDHWRKEWRGAAHKEAVERLFVCGATGQYITGGRGGALRVWNGDTLAPVQVLGSGGGGGGGWVTDCTLLEGAGGAKKLVVAAQDRTMTFFDPVRTTWEYCSRLACPGSMGPPLCLAQLQRDGGVGVPPPRLVWGDTEGAVMLLKAEPPALHSERALVPRRDYEVLHSGHSDWVTHLQHIPDVGDLLLSSSLDSTLRMTDLERGVAAATVTLHKKGVRTFAYSPTFSVVASAGVERSVLLWQPKGNVNRKVGELPGNSAGISQLLMADEQSQVITLSDDHVVRLWDLRTHKLAAPRGLKAHSSGLRLGAAPPRVEFINYFFLQRAAPAAGEGGDEWRLHAEDHWRKEWRGAAHKEAVERLFVCGATGQYITGGRGGALRVWNGDTLAPVQVLGSGGGGGGGWVTDCTLLEGAGGAKKLVVAAQDRTMTFFDPVRTTWEYCSRLACPGSMGPPLCLAQLQRDGGVGVPPPRLVWGDTEGAVMLLKAEPPALHSERALVPRRDYEVLHSGHSDWVTHLQHIPDVGDLLLSSSLDSTLRMTDLERGVAAATVTLHKKGVRTFAYSPTFSVVASAGVERSVLLWQPKGNVNRKVGELPGNSAGISQLLMADEQSQVITLSDDHVVRLWDLRTHKCVQTVGHADWLRPEDSKPTAVAYDSARRRLVW</sequence>
<proteinExistence type="predicted"/>
<comment type="caution">
    <text evidence="6">The sequence shown here is derived from an EMBL/GenBank/DDBJ whole genome shotgun (WGS) entry which is preliminary data.</text>
</comment>
<feature type="repeat" description="WD" evidence="4">
    <location>
        <begin position="687"/>
        <end position="728"/>
    </location>
</feature>
<dbReference type="PANTHER" id="PTHR44324">
    <property type="entry name" value="WD40 REPEAT DOMAIN 95"/>
    <property type="match status" value="1"/>
</dbReference>
<dbReference type="InterPro" id="IPR011992">
    <property type="entry name" value="EF-hand-dom_pair"/>
</dbReference>
<feature type="repeat" description="WD" evidence="4">
    <location>
        <begin position="982"/>
        <end position="1014"/>
    </location>
</feature>
<evidence type="ECO:0000256" key="2">
    <source>
        <dbReference type="ARBA" id="ARBA00022737"/>
    </source>
</evidence>
<dbReference type="SMART" id="SM00320">
    <property type="entry name" value="WD40"/>
    <property type="match status" value="15"/>
</dbReference>
<dbReference type="InterPro" id="IPR001680">
    <property type="entry name" value="WD40_rpt"/>
</dbReference>
<feature type="repeat" description="WD" evidence="4">
    <location>
        <begin position="600"/>
        <end position="642"/>
    </location>
</feature>
<feature type="repeat" description="WD" evidence="4">
    <location>
        <begin position="1026"/>
        <end position="1067"/>
    </location>
</feature>
<dbReference type="PROSITE" id="PS00678">
    <property type="entry name" value="WD_REPEATS_1"/>
    <property type="match status" value="3"/>
</dbReference>
<dbReference type="OrthoDB" id="515012at2759"/>
<dbReference type="Proteomes" id="UP000239649">
    <property type="component" value="Unassembled WGS sequence"/>
</dbReference>
<keyword evidence="1 4" id="KW-0853">WD repeat</keyword>
<dbReference type="PROSITE" id="PS50082">
    <property type="entry name" value="WD_REPEATS_2"/>
    <property type="match status" value="9"/>
</dbReference>
<dbReference type="Pfam" id="PF13499">
    <property type="entry name" value="EF-hand_7"/>
    <property type="match status" value="1"/>
</dbReference>
<dbReference type="InterPro" id="IPR036322">
    <property type="entry name" value="WD40_repeat_dom_sf"/>
</dbReference>
<name>A0A2P6V0K1_9CHLO</name>
<dbReference type="GO" id="GO:0005509">
    <property type="term" value="F:calcium ion binding"/>
    <property type="evidence" value="ECO:0007669"/>
    <property type="project" value="InterPro"/>
</dbReference>
<dbReference type="EMBL" id="LHPF02000052">
    <property type="protein sequence ID" value="PSC67619.1"/>
    <property type="molecule type" value="Genomic_DNA"/>
</dbReference>
<gene>
    <name evidence="6" type="ORF">C2E20_8722</name>
</gene>
<dbReference type="STRING" id="554055.A0A2P6V0K1"/>
<dbReference type="PROSITE" id="PS50222">
    <property type="entry name" value="EF_HAND_2"/>
    <property type="match status" value="2"/>
</dbReference>
<dbReference type="SUPFAM" id="SSF47473">
    <property type="entry name" value="EF-hand"/>
    <property type="match status" value="1"/>
</dbReference>
<evidence type="ECO:0000256" key="1">
    <source>
        <dbReference type="ARBA" id="ARBA00022574"/>
    </source>
</evidence>
<evidence type="ECO:0000256" key="4">
    <source>
        <dbReference type="PROSITE-ProRule" id="PRU00221"/>
    </source>
</evidence>
<evidence type="ECO:0000259" key="5">
    <source>
        <dbReference type="PROSITE" id="PS50222"/>
    </source>
</evidence>
<evidence type="ECO:0000256" key="3">
    <source>
        <dbReference type="ARBA" id="ARBA00022837"/>
    </source>
</evidence>
<feature type="repeat" description="WD" evidence="4">
    <location>
        <begin position="348"/>
        <end position="389"/>
    </location>
</feature>
<feature type="domain" description="EF-hand" evidence="5">
    <location>
        <begin position="9"/>
        <end position="44"/>
    </location>
</feature>
<feature type="repeat" description="WD" evidence="4">
    <location>
        <begin position="304"/>
        <end position="336"/>
    </location>
</feature>
<dbReference type="Pfam" id="PF00400">
    <property type="entry name" value="WD40"/>
    <property type="match status" value="6"/>
</dbReference>
<dbReference type="InterPro" id="IPR015943">
    <property type="entry name" value="WD40/YVTN_repeat-like_dom_sf"/>
</dbReference>
<dbReference type="InterPro" id="IPR051242">
    <property type="entry name" value="WD-EF-hand_domain"/>
</dbReference>
<feature type="repeat" description="WD" evidence="4">
    <location>
        <begin position="939"/>
        <end position="981"/>
    </location>
</feature>
<dbReference type="AlphaFoldDB" id="A0A2P6V0K1"/>
<keyword evidence="3" id="KW-0106">Calcium</keyword>
<dbReference type="PROSITE" id="PS50294">
    <property type="entry name" value="WD_REPEATS_REGION"/>
    <property type="match status" value="3"/>
</dbReference>
<evidence type="ECO:0000313" key="6">
    <source>
        <dbReference type="EMBL" id="PSC67619.1"/>
    </source>
</evidence>
<feature type="domain" description="EF-hand" evidence="5">
    <location>
        <begin position="46"/>
        <end position="81"/>
    </location>
</feature>
<dbReference type="Gene3D" id="2.130.10.10">
    <property type="entry name" value="YVTN repeat-like/Quinoprotein amine dehydrogenase"/>
    <property type="match status" value="3"/>
</dbReference>
<dbReference type="PROSITE" id="PS00018">
    <property type="entry name" value="EF_HAND_1"/>
    <property type="match status" value="2"/>
</dbReference>
<dbReference type="InterPro" id="IPR019775">
    <property type="entry name" value="WD40_repeat_CS"/>
</dbReference>
<dbReference type="Gene3D" id="1.10.238.10">
    <property type="entry name" value="EF-hand"/>
    <property type="match status" value="1"/>
</dbReference>
<dbReference type="SUPFAM" id="SSF50978">
    <property type="entry name" value="WD40 repeat-like"/>
    <property type="match status" value="3"/>
</dbReference>
<keyword evidence="2" id="KW-0677">Repeat</keyword>
<accession>A0A2P6V0K1</accession>
<dbReference type="SMART" id="SM00054">
    <property type="entry name" value="EFh"/>
    <property type="match status" value="2"/>
</dbReference>
<dbReference type="InterPro" id="IPR002048">
    <property type="entry name" value="EF_hand_dom"/>
</dbReference>
<feature type="repeat" description="WD" evidence="4">
    <location>
        <begin position="261"/>
        <end position="303"/>
    </location>
</feature>
<feature type="repeat" description="WD" evidence="4">
    <location>
        <begin position="643"/>
        <end position="675"/>
    </location>
</feature>
<organism evidence="6 7">
    <name type="scientific">Micractinium conductrix</name>
    <dbReference type="NCBI Taxonomy" id="554055"/>
    <lineage>
        <taxon>Eukaryota</taxon>
        <taxon>Viridiplantae</taxon>
        <taxon>Chlorophyta</taxon>
        <taxon>core chlorophytes</taxon>
        <taxon>Trebouxiophyceae</taxon>
        <taxon>Chlorellales</taxon>
        <taxon>Chlorellaceae</taxon>
        <taxon>Chlorella clade</taxon>
        <taxon>Micractinium</taxon>
    </lineage>
</organism>
<dbReference type="CDD" id="cd00051">
    <property type="entry name" value="EFh"/>
    <property type="match status" value="1"/>
</dbReference>
<keyword evidence="7" id="KW-1185">Reference proteome</keyword>
<dbReference type="PANTHER" id="PTHR44324:SF4">
    <property type="entry name" value="WD40 REPEAT DOMAIN 95"/>
    <property type="match status" value="1"/>
</dbReference>
<dbReference type="InterPro" id="IPR018247">
    <property type="entry name" value="EF_Hand_1_Ca_BS"/>
</dbReference>
<evidence type="ECO:0000313" key="7">
    <source>
        <dbReference type="Proteomes" id="UP000239649"/>
    </source>
</evidence>
<protein>
    <recommendedName>
        <fullName evidence="5">EF-hand domain-containing protein</fullName>
    </recommendedName>
</protein>
<reference evidence="6 7" key="1">
    <citation type="journal article" date="2018" name="Plant J.">
        <title>Genome sequences of Chlorella sorokiniana UTEX 1602 and Micractinium conductrix SAG 241.80: implications to maltose excretion by a green alga.</title>
        <authorList>
            <person name="Arriola M.B."/>
            <person name="Velmurugan N."/>
            <person name="Zhang Y."/>
            <person name="Plunkett M.H."/>
            <person name="Hondzo H."/>
            <person name="Barney B.M."/>
        </authorList>
    </citation>
    <scope>NUCLEOTIDE SEQUENCE [LARGE SCALE GENOMIC DNA]</scope>
    <source>
        <strain evidence="6 7">SAG 241.80</strain>
    </source>
</reference>